<dbReference type="Gene3D" id="3.30.565.30">
    <property type="entry name" value="Sporulation initiation phosphotransferase B (SpoOB), C-terminal domain"/>
    <property type="match status" value="1"/>
</dbReference>
<sequence>MTEKEVVQLIQHYRHDLMNHLQVIHGYASMGKVERVEEKTSDAIAYYHEERKLMQLQAFEFFLWVLQFHQMYQDMRLKFRIHTENKKVEKADKLLTEQCRQIMALVQDENQSNDLIDIELEMVTGRTEVIEVRLMIYGIINQESLLIRLNSLTSLYTLSVYKQANCLICDFSVPCF</sequence>
<evidence type="ECO:0000256" key="2">
    <source>
        <dbReference type="ARBA" id="ARBA00022679"/>
    </source>
</evidence>
<proteinExistence type="predicted"/>
<dbReference type="InterPro" id="IPR037100">
    <property type="entry name" value="Spo0B_C_sf"/>
</dbReference>
<dbReference type="RefSeq" id="WP_021290986.1">
    <property type="nucleotide sequence ID" value="NZ_BNER01000002.1"/>
</dbReference>
<evidence type="ECO:0000256" key="3">
    <source>
        <dbReference type="ARBA" id="ARBA00022777"/>
    </source>
</evidence>
<dbReference type="AlphaFoldDB" id="A0A024QB62"/>
<evidence type="ECO:0000313" key="6">
    <source>
        <dbReference type="Proteomes" id="UP000028875"/>
    </source>
</evidence>
<organism evidence="5 6">
    <name type="scientific">Virgibacillus massiliensis</name>
    <dbReference type="NCBI Taxonomy" id="1462526"/>
    <lineage>
        <taxon>Bacteria</taxon>
        <taxon>Bacillati</taxon>
        <taxon>Bacillota</taxon>
        <taxon>Bacilli</taxon>
        <taxon>Bacillales</taxon>
        <taxon>Bacillaceae</taxon>
        <taxon>Virgibacillus</taxon>
    </lineage>
</organism>
<name>A0A024QB62_9BACI</name>
<protein>
    <recommendedName>
        <fullName evidence="4">SpoOB alpha-helical domain-containing protein</fullName>
    </recommendedName>
</protein>
<dbReference type="eggNOG" id="COG3290">
    <property type="taxonomic scope" value="Bacteria"/>
</dbReference>
<dbReference type="SUPFAM" id="SSF55890">
    <property type="entry name" value="Sporulation response regulatory protein Spo0B"/>
    <property type="match status" value="1"/>
</dbReference>
<gene>
    <name evidence="5" type="ORF">BN990_01747</name>
</gene>
<keyword evidence="2" id="KW-0808">Transferase</keyword>
<dbReference type="STRING" id="1462526.BN990_01747"/>
<dbReference type="Pfam" id="PF14689">
    <property type="entry name" value="SPOB_a"/>
    <property type="match status" value="1"/>
</dbReference>
<comment type="caution">
    <text evidence="5">The sequence shown here is derived from an EMBL/GenBank/DDBJ whole genome shotgun (WGS) entry which is preliminary data.</text>
</comment>
<dbReference type="OrthoDB" id="2375606at2"/>
<keyword evidence="1" id="KW-0597">Phosphoprotein</keyword>
<accession>A0A024QB62</accession>
<keyword evidence="6" id="KW-1185">Reference proteome</keyword>
<reference evidence="6" key="2">
    <citation type="submission" date="2014-05" db="EMBL/GenBank/DDBJ databases">
        <title>Draft genome sequence of Virgibacillus massiliensis Vm-5.</title>
        <authorList>
            <person name="Khelaifia S."/>
            <person name="Croce O."/>
            <person name="Lagier J.C."/>
            <person name="Raoult D."/>
        </authorList>
    </citation>
    <scope>NUCLEOTIDE SEQUENCE [LARGE SCALE GENOMIC DNA]</scope>
    <source>
        <strain evidence="6">Vm-5</strain>
    </source>
</reference>
<dbReference type="Gene3D" id="1.10.287.130">
    <property type="match status" value="1"/>
</dbReference>
<dbReference type="EMBL" id="CCDP010000001">
    <property type="protein sequence ID" value="CDQ39445.1"/>
    <property type="molecule type" value="Genomic_DNA"/>
</dbReference>
<dbReference type="GO" id="GO:0000155">
    <property type="term" value="F:phosphorelay sensor kinase activity"/>
    <property type="evidence" value="ECO:0007669"/>
    <property type="project" value="InterPro"/>
</dbReference>
<dbReference type="InterPro" id="IPR039506">
    <property type="entry name" value="SPOB_a"/>
</dbReference>
<reference evidence="5 6" key="1">
    <citation type="submission" date="2014-03" db="EMBL/GenBank/DDBJ databases">
        <authorList>
            <person name="Urmite Genomes U."/>
        </authorList>
    </citation>
    <scope>NUCLEOTIDE SEQUENCE [LARGE SCALE GENOMIC DNA]</scope>
    <source>
        <strain evidence="5 6">Vm-5</strain>
    </source>
</reference>
<evidence type="ECO:0000313" key="5">
    <source>
        <dbReference type="EMBL" id="CDQ39445.1"/>
    </source>
</evidence>
<keyword evidence="3" id="KW-0418">Kinase</keyword>
<dbReference type="InterPro" id="IPR016120">
    <property type="entry name" value="Sig_transdc_His_kin_SpoOB"/>
</dbReference>
<dbReference type="Proteomes" id="UP000028875">
    <property type="component" value="Unassembled WGS sequence"/>
</dbReference>
<evidence type="ECO:0000256" key="1">
    <source>
        <dbReference type="ARBA" id="ARBA00022553"/>
    </source>
</evidence>
<feature type="domain" description="SpoOB alpha-helical" evidence="4">
    <location>
        <begin position="4"/>
        <end position="54"/>
    </location>
</feature>
<evidence type="ECO:0000259" key="4">
    <source>
        <dbReference type="Pfam" id="PF14689"/>
    </source>
</evidence>